<organism evidence="5 6">
    <name type="scientific">Methylocella silvestris</name>
    <dbReference type="NCBI Taxonomy" id="199596"/>
    <lineage>
        <taxon>Bacteria</taxon>
        <taxon>Pseudomonadati</taxon>
        <taxon>Pseudomonadota</taxon>
        <taxon>Alphaproteobacteria</taxon>
        <taxon>Hyphomicrobiales</taxon>
        <taxon>Beijerinckiaceae</taxon>
        <taxon>Methylocella</taxon>
    </lineage>
</organism>
<comment type="caution">
    <text evidence="5">The sequence shown here is derived from an EMBL/GenBank/DDBJ whole genome shotgun (WGS) entry which is preliminary data.</text>
</comment>
<evidence type="ECO:0000256" key="1">
    <source>
        <dbReference type="ARBA" id="ARBA00001931"/>
    </source>
</evidence>
<feature type="domain" description="Pyrrolo-quinoline quinone repeat" evidence="4">
    <location>
        <begin position="46"/>
        <end position="650"/>
    </location>
</feature>
<evidence type="ECO:0000256" key="3">
    <source>
        <dbReference type="ARBA" id="ARBA00023002"/>
    </source>
</evidence>
<dbReference type="EMBL" id="PDZR01000001">
    <property type="protein sequence ID" value="PNG27770.1"/>
    <property type="molecule type" value="Genomic_DNA"/>
</dbReference>
<proteinExistence type="inferred from homology"/>
<name>A0A2J7TLX5_METSI</name>
<dbReference type="CDD" id="cd10280">
    <property type="entry name" value="PQQ_mGDH"/>
    <property type="match status" value="1"/>
</dbReference>
<keyword evidence="3" id="KW-0560">Oxidoreductase</keyword>
<accession>A0A2J7TLX5</accession>
<dbReference type="RefSeq" id="WP_102842077.1">
    <property type="nucleotide sequence ID" value="NZ_PDZR01000001.1"/>
</dbReference>
<dbReference type="InterPro" id="IPR018391">
    <property type="entry name" value="PQQ_b-propeller_rpt"/>
</dbReference>
<reference evidence="5 6" key="1">
    <citation type="submission" date="2017-10" db="EMBL/GenBank/DDBJ databases">
        <title>Genome announcement of Methylocella silvestris TVC from permafrost.</title>
        <authorList>
            <person name="Wang J."/>
            <person name="Geng K."/>
            <person name="Ul-Haque F."/>
            <person name="Crombie A.T."/>
            <person name="Street L.E."/>
            <person name="Wookey P.A."/>
            <person name="Murrell J.C."/>
            <person name="Pratscher J."/>
        </authorList>
    </citation>
    <scope>NUCLEOTIDE SEQUENCE [LARGE SCALE GENOMIC DNA]</scope>
    <source>
        <strain evidence="5 6">TVC</strain>
    </source>
</reference>
<sequence length="682" mass="73081">MTKLSKSKGARKVFGRQKPQRFIAAGAGLLAGLGMATAARAGSGDWPEYMSDKAASNYAPAKSVTLEALKKLKVAWTIDLPGNEIPEANPELRTWVNESTPIAIDGILYASSPLSIVSAIDGASGKTLWTYDPKAYVDGTAPNLGFINRGVAYWANGDDKRIFVGTADAFLIALDAKTGKPIESWGDHGRVDLTKGLRRPIDRSLVTVTSAPMICAGQVIPPFAVLDSFAVGRPPMKFHPPGDVRGFDAKTGKQSWDFHAPPQEGEPGNETWENDSWKIAGSMNMWARPSCDEELGLVYLPLSTPDNDFFGGWRKGDGLYGDSLVALNAKTGAKAWHFQIVHHGLWDYDLPTAPNLMNLTVDGKKIKAAVQTTKQGFIYAFDRTNGKPIWPIEERPVPQSQVPGEHSSPTQPFPTWPLPYVQQGSTEDDLLDLTPILKEQAKKIFSRYNTGPLFTPPSIDISGTLETPGVLGGASWVGSAHNPDSNILYVPSFTIPFGIKLKKEVAGVYEYTGTWSGVGGPQGLPLFKPPFSTITAYDMNTGKQLWKIPAGRGPVDNPAIKDLNLGRVGVPRQSHILLTDQALFVAPEGTNSVIGLSSRGNALVTQATVDEAEPYLYAHDPKTGELLGELKLPGAAFGNIMTYAAGGKQFLVVPIGGAGLPARLVGVEIGSDSATPKKGASL</sequence>
<dbReference type="PANTHER" id="PTHR32303">
    <property type="entry name" value="QUINOPROTEIN ALCOHOL DEHYDROGENASE (CYTOCHROME C)"/>
    <property type="match status" value="1"/>
</dbReference>
<dbReference type="GO" id="GO:0048038">
    <property type="term" value="F:quinone binding"/>
    <property type="evidence" value="ECO:0007669"/>
    <property type="project" value="InterPro"/>
</dbReference>
<gene>
    <name evidence="5" type="ORF">CR492_02380</name>
</gene>
<dbReference type="InterPro" id="IPR011047">
    <property type="entry name" value="Quinoprotein_ADH-like_sf"/>
</dbReference>
<dbReference type="SMART" id="SM00564">
    <property type="entry name" value="PQQ"/>
    <property type="match status" value="6"/>
</dbReference>
<evidence type="ECO:0000256" key="2">
    <source>
        <dbReference type="ARBA" id="ARBA00008156"/>
    </source>
</evidence>
<dbReference type="GO" id="GO:0016020">
    <property type="term" value="C:membrane"/>
    <property type="evidence" value="ECO:0007669"/>
    <property type="project" value="InterPro"/>
</dbReference>
<dbReference type="SUPFAM" id="SSF50998">
    <property type="entry name" value="Quinoprotein alcohol dehydrogenase-like"/>
    <property type="match status" value="1"/>
</dbReference>
<dbReference type="AlphaFoldDB" id="A0A2J7TLX5"/>
<dbReference type="Gene3D" id="2.140.10.10">
    <property type="entry name" value="Quinoprotein alcohol dehydrogenase-like superfamily"/>
    <property type="match status" value="2"/>
</dbReference>
<dbReference type="GO" id="GO:0016614">
    <property type="term" value="F:oxidoreductase activity, acting on CH-OH group of donors"/>
    <property type="evidence" value="ECO:0007669"/>
    <property type="project" value="InterPro"/>
</dbReference>
<dbReference type="Proteomes" id="UP000236286">
    <property type="component" value="Unassembled WGS sequence"/>
</dbReference>
<comment type="cofactor">
    <cofactor evidence="1">
        <name>pyrroloquinoline quinone</name>
        <dbReference type="ChEBI" id="CHEBI:58442"/>
    </cofactor>
</comment>
<dbReference type="OrthoDB" id="9794322at2"/>
<evidence type="ECO:0000313" key="5">
    <source>
        <dbReference type="EMBL" id="PNG27770.1"/>
    </source>
</evidence>
<comment type="similarity">
    <text evidence="2">Belongs to the bacterial PQQ dehydrogenase family.</text>
</comment>
<evidence type="ECO:0000313" key="6">
    <source>
        <dbReference type="Proteomes" id="UP000236286"/>
    </source>
</evidence>
<dbReference type="PANTHER" id="PTHR32303:SF4">
    <property type="entry name" value="QUINOPROTEIN GLUCOSE DEHYDROGENASE"/>
    <property type="match status" value="1"/>
</dbReference>
<dbReference type="InterPro" id="IPR002372">
    <property type="entry name" value="PQQ_rpt_dom"/>
</dbReference>
<dbReference type="Pfam" id="PF01011">
    <property type="entry name" value="PQQ"/>
    <property type="match status" value="1"/>
</dbReference>
<dbReference type="InterPro" id="IPR017511">
    <property type="entry name" value="PQQ_mDH"/>
</dbReference>
<protein>
    <submittedName>
        <fullName evidence="5">Pyrroloquinoline quinone-dependent dehydrogenase</fullName>
    </submittedName>
</protein>
<evidence type="ECO:0000259" key="4">
    <source>
        <dbReference type="Pfam" id="PF01011"/>
    </source>
</evidence>